<feature type="region of interest" description="Disordered" evidence="4">
    <location>
        <begin position="156"/>
        <end position="175"/>
    </location>
</feature>
<dbReference type="GO" id="GO:0006887">
    <property type="term" value="P:exocytosis"/>
    <property type="evidence" value="ECO:0007669"/>
    <property type="project" value="UniProtKB-KW"/>
</dbReference>
<dbReference type="GO" id="GO:0015031">
    <property type="term" value="P:protein transport"/>
    <property type="evidence" value="ECO:0007669"/>
    <property type="project" value="UniProtKB-KW"/>
</dbReference>
<evidence type="ECO:0000256" key="3">
    <source>
        <dbReference type="RuleBase" id="RU365026"/>
    </source>
</evidence>
<sequence length="895" mass="100181">MGIELLFIDSKLIFQSRDNELFSHLFGSLSPDIRGGDGSDYATLETAEKIILRWDSTTSEEAKENLIFQSDRVEVDRYLQAVDEVQRLVSSVSISDSRHEDKLRNILLSQTSSFEPDSLLLDSSASSFATRADLEDTETAPDDGEGEEQEEMNLVLPDGSDAGSSRFSSPRSSCKSTSEIDLVSPEAVSDLRSIVQRMILQRVPPSIREPCVRVVFASEKRLCEQICDGGEVEETCFMEIVKSSALQLFTFPEAISISRRSPEKLFKILDLHDALADLLPDMEEIFNSESSESILVQATEIQSREPSVVPVPGGTIHPLTRHAATKYQRATSVRVLNSLRDEGLHVSGSFSSGVSKSAFERGLKLLIQCLKRSFLGRFRGHIESGRHPENYLNEVKTVSHSFFVTSSSTTQLIFQSRDNELFSHLFGSLSPDIRGGDGSDYATLETAEKIILRWDSTTSEEAKENLIFQSDRVEVDRYLQAVDEVQRLVSSVSISDSRHEDKLRNILLSQTSSFEPDSLLLDSSASSFATRADLEDTETAPDDGEGEEQEEMNLVLPDGSDAGSSRFSSPRSSCKSTSEIDLVSPEAVSDLRSIVQRMILQRVPPSIRERTQIRHGNDLQAARDRRPCVRVVFASEKRLCEQICDGGEVEETCFMEIVKSSALQLFTFPEAISISRRSPEKLFKILDLHDALADLLPDMEEIFNSESSESILVQATEIQSREPSVVPVPGGTIHPLTRYVMNYLNLIADVQKVKSSPELREIIGDLYLRKLTGIFRHAATKYQRATSVRVLNSLRDEGLHVSGSFSSAFNTMFEEVHRVQSTWSVPDAQLREELRISLSEHLIPAYRSFLGRFRGHIESGRHPENYLKYSVENLETAVVDFFEGYTTAPHLRRSQ</sequence>
<dbReference type="GO" id="GO:0000145">
    <property type="term" value="C:exocyst"/>
    <property type="evidence" value="ECO:0007669"/>
    <property type="project" value="InterPro"/>
</dbReference>
<dbReference type="Pfam" id="PF03081">
    <property type="entry name" value="Exo70_C"/>
    <property type="match status" value="2"/>
</dbReference>
<reference evidence="6 7" key="1">
    <citation type="submission" date="2020-02" db="EMBL/GenBank/DDBJ databases">
        <authorList>
            <person name="Ma Q."/>
            <person name="Huang Y."/>
            <person name="Song X."/>
            <person name="Pei D."/>
        </authorList>
    </citation>
    <scope>NUCLEOTIDE SEQUENCE [LARGE SCALE GENOMIC DNA]</scope>
    <source>
        <strain evidence="6">Sxm20200214</strain>
        <tissue evidence="6">Leaf</tissue>
    </source>
</reference>
<protein>
    <recommendedName>
        <fullName evidence="3">Exocyst subunit Exo70 family protein</fullName>
    </recommendedName>
</protein>
<evidence type="ECO:0000313" key="7">
    <source>
        <dbReference type="Proteomes" id="UP000886595"/>
    </source>
</evidence>
<keyword evidence="3" id="KW-0653">Protein transport</keyword>
<feature type="domain" description="Exocyst complex subunit Exo70 C-terminal" evidence="5">
    <location>
        <begin position="211"/>
        <end position="334"/>
    </location>
</feature>
<dbReference type="OrthoDB" id="1922221at2759"/>
<dbReference type="AlphaFoldDB" id="A0A8X7R4Z6"/>
<feature type="compositionally biased region" description="Acidic residues" evidence="4">
    <location>
        <begin position="135"/>
        <end position="151"/>
    </location>
</feature>
<keyword evidence="7" id="KW-1185">Reference proteome</keyword>
<dbReference type="Proteomes" id="UP000886595">
    <property type="component" value="Unassembled WGS sequence"/>
</dbReference>
<name>A0A8X7R4Z6_BRACI</name>
<feature type="region of interest" description="Disordered" evidence="4">
    <location>
        <begin position="130"/>
        <end position="151"/>
    </location>
</feature>
<dbReference type="InterPro" id="IPR046364">
    <property type="entry name" value="Exo70_C"/>
</dbReference>
<evidence type="ECO:0000256" key="1">
    <source>
        <dbReference type="ARBA" id="ARBA00006756"/>
    </source>
</evidence>
<evidence type="ECO:0000259" key="5">
    <source>
        <dbReference type="Pfam" id="PF03081"/>
    </source>
</evidence>
<dbReference type="PANTHER" id="PTHR12542">
    <property type="entry name" value="EXOCYST COMPLEX PROTEIN EXO70"/>
    <property type="match status" value="1"/>
</dbReference>
<keyword evidence="2 3" id="KW-0813">Transport</keyword>
<dbReference type="Gene3D" id="1.20.1280.170">
    <property type="entry name" value="Exocyst complex component Exo70"/>
    <property type="match status" value="3"/>
</dbReference>
<accession>A0A8X7R4Z6</accession>
<feature type="region of interest" description="Disordered" evidence="4">
    <location>
        <begin position="556"/>
        <end position="575"/>
    </location>
</feature>
<evidence type="ECO:0000313" key="6">
    <source>
        <dbReference type="EMBL" id="KAG2281353.1"/>
    </source>
</evidence>
<dbReference type="InterPro" id="IPR016159">
    <property type="entry name" value="Cullin_repeat-like_dom_sf"/>
</dbReference>
<evidence type="ECO:0000256" key="4">
    <source>
        <dbReference type="SAM" id="MobiDB-lite"/>
    </source>
</evidence>
<organism evidence="6 7">
    <name type="scientific">Brassica carinata</name>
    <name type="common">Ethiopian mustard</name>
    <name type="synonym">Abyssinian cabbage</name>
    <dbReference type="NCBI Taxonomy" id="52824"/>
    <lineage>
        <taxon>Eukaryota</taxon>
        <taxon>Viridiplantae</taxon>
        <taxon>Streptophyta</taxon>
        <taxon>Embryophyta</taxon>
        <taxon>Tracheophyta</taxon>
        <taxon>Spermatophyta</taxon>
        <taxon>Magnoliopsida</taxon>
        <taxon>eudicotyledons</taxon>
        <taxon>Gunneridae</taxon>
        <taxon>Pentapetalae</taxon>
        <taxon>rosids</taxon>
        <taxon>malvids</taxon>
        <taxon>Brassicales</taxon>
        <taxon>Brassicaceae</taxon>
        <taxon>Brassiceae</taxon>
        <taxon>Brassica</taxon>
    </lineage>
</organism>
<proteinExistence type="inferred from homology"/>
<feature type="domain" description="Exocyst complex subunit Exo70 C-terminal" evidence="5">
    <location>
        <begin position="750"/>
        <end position="877"/>
    </location>
</feature>
<comment type="similarity">
    <text evidence="1 3">Belongs to the EXO70 family.</text>
</comment>
<comment type="caution">
    <text evidence="6">The sequence shown here is derived from an EMBL/GenBank/DDBJ whole genome shotgun (WGS) entry which is preliminary data.</text>
</comment>
<feature type="compositionally biased region" description="Low complexity" evidence="4">
    <location>
        <begin position="160"/>
        <end position="175"/>
    </location>
</feature>
<dbReference type="PANTHER" id="PTHR12542:SF129">
    <property type="entry name" value="EXOCYST SUBUNIT EXO70 FAMILY PROTEIN"/>
    <property type="match status" value="1"/>
</dbReference>
<evidence type="ECO:0000256" key="2">
    <source>
        <dbReference type="ARBA" id="ARBA00022448"/>
    </source>
</evidence>
<feature type="compositionally biased region" description="Acidic residues" evidence="4">
    <location>
        <begin position="535"/>
        <end position="551"/>
    </location>
</feature>
<dbReference type="Pfam" id="PF20669">
    <property type="entry name" value="Exo70_N"/>
    <property type="match status" value="2"/>
</dbReference>
<dbReference type="InterPro" id="IPR004140">
    <property type="entry name" value="Exo70"/>
</dbReference>
<comment type="function">
    <text evidence="3">Component of the exocyst complex.</text>
</comment>
<feature type="region of interest" description="Disordered" evidence="4">
    <location>
        <begin position="530"/>
        <end position="551"/>
    </location>
</feature>
<dbReference type="EMBL" id="JAAMPC010000011">
    <property type="protein sequence ID" value="KAG2281353.1"/>
    <property type="molecule type" value="Genomic_DNA"/>
</dbReference>
<dbReference type="GO" id="GO:0005546">
    <property type="term" value="F:phosphatidylinositol-4,5-bisphosphate binding"/>
    <property type="evidence" value="ECO:0007669"/>
    <property type="project" value="InterPro"/>
</dbReference>
<gene>
    <name evidence="6" type="ORF">Bca52824_052573</name>
</gene>
<dbReference type="SUPFAM" id="SSF74788">
    <property type="entry name" value="Cullin repeat-like"/>
    <property type="match status" value="2"/>
</dbReference>
<keyword evidence="3" id="KW-0268">Exocytosis</keyword>
<feature type="compositionally biased region" description="Low complexity" evidence="4">
    <location>
        <begin position="560"/>
        <end position="575"/>
    </location>
</feature>